<dbReference type="OrthoDB" id="490326at2"/>
<proteinExistence type="predicted"/>
<dbReference type="EMBL" id="NXIB02000123">
    <property type="protein sequence ID" value="PHX54123.1"/>
    <property type="molecule type" value="Genomic_DNA"/>
</dbReference>
<reference evidence="1" key="1">
    <citation type="submission" date="2017-10" db="EMBL/GenBank/DDBJ databases">
        <title>Draft genome sequence of the planktic cyanobacteria Tychonema bourrellyi isolated from alpine lentic freshwater.</title>
        <authorList>
            <person name="Tett A."/>
            <person name="Armanini F."/>
            <person name="Asnicar F."/>
            <person name="Boscaini A."/>
            <person name="Pasolli E."/>
            <person name="Zolfo M."/>
            <person name="Donati C."/>
            <person name="Salmaso N."/>
            <person name="Segata N."/>
        </authorList>
    </citation>
    <scope>NUCLEOTIDE SEQUENCE</scope>
    <source>
        <strain evidence="1">FEM_GT703</strain>
    </source>
</reference>
<sequence length="73" mass="7908">MNPQSGTKSPLDRKPQIPLTELHQKIDAGVKIAIAKAIEKHRKLGESISIGQDGKVITLTADQIPPLKLDNDS</sequence>
<evidence type="ECO:0000313" key="1">
    <source>
        <dbReference type="EMBL" id="PHX54123.1"/>
    </source>
</evidence>
<keyword evidence="2" id="KW-1185">Reference proteome</keyword>
<dbReference type="AlphaFoldDB" id="A0A2G4EX65"/>
<organism evidence="1 2">
    <name type="scientific">Tychonema bourrellyi FEM_GT703</name>
    <dbReference type="NCBI Taxonomy" id="2040638"/>
    <lineage>
        <taxon>Bacteria</taxon>
        <taxon>Bacillati</taxon>
        <taxon>Cyanobacteriota</taxon>
        <taxon>Cyanophyceae</taxon>
        <taxon>Oscillatoriophycideae</taxon>
        <taxon>Oscillatoriales</taxon>
        <taxon>Microcoleaceae</taxon>
        <taxon>Tychonema</taxon>
    </lineage>
</organism>
<accession>A0A2G4EX65</accession>
<dbReference type="Proteomes" id="UP000226442">
    <property type="component" value="Unassembled WGS sequence"/>
</dbReference>
<gene>
    <name evidence="1" type="ORF">CP500_017830</name>
</gene>
<name>A0A2G4EX65_9CYAN</name>
<evidence type="ECO:0000313" key="2">
    <source>
        <dbReference type="Proteomes" id="UP000226442"/>
    </source>
</evidence>
<protein>
    <submittedName>
        <fullName evidence="1">Uncharacterized protein</fullName>
    </submittedName>
</protein>
<dbReference type="RefSeq" id="WP_096830257.1">
    <property type="nucleotide sequence ID" value="NZ_NXIB02000123.1"/>
</dbReference>
<comment type="caution">
    <text evidence="1">The sequence shown here is derived from an EMBL/GenBank/DDBJ whole genome shotgun (WGS) entry which is preliminary data.</text>
</comment>